<name>A0A645EZN7_9ZZZZ</name>
<organism evidence="1">
    <name type="scientific">bioreactor metagenome</name>
    <dbReference type="NCBI Taxonomy" id="1076179"/>
    <lineage>
        <taxon>unclassified sequences</taxon>
        <taxon>metagenomes</taxon>
        <taxon>ecological metagenomes</taxon>
    </lineage>
</organism>
<dbReference type="EMBL" id="VSSQ01051761">
    <property type="protein sequence ID" value="MPN05854.1"/>
    <property type="molecule type" value="Genomic_DNA"/>
</dbReference>
<proteinExistence type="predicted"/>
<sequence length="129" mass="14436">MLRFGYDVNNIYAQDSACIMTGSNLKFLCAYINSTLGNQLLFNKAPKTGTGDVIVSVQALDPLPVPPRTAKNIQVIDEIEVLFIQILTHKERDSNSDVSLLEKQIDQLVYQLYDLTSEEIGIVERGNMK</sequence>
<evidence type="ECO:0000313" key="1">
    <source>
        <dbReference type="EMBL" id="MPN05854.1"/>
    </source>
</evidence>
<gene>
    <name evidence="1" type="ORF">SDC9_153108</name>
</gene>
<reference evidence="1" key="1">
    <citation type="submission" date="2019-08" db="EMBL/GenBank/DDBJ databases">
        <authorList>
            <person name="Kucharzyk K."/>
            <person name="Murdoch R.W."/>
            <person name="Higgins S."/>
            <person name="Loffler F."/>
        </authorList>
    </citation>
    <scope>NUCLEOTIDE SEQUENCE</scope>
</reference>
<accession>A0A645EZN7</accession>
<dbReference type="AlphaFoldDB" id="A0A645EZN7"/>
<protein>
    <submittedName>
        <fullName evidence="1">Uncharacterized protein</fullName>
    </submittedName>
</protein>
<comment type="caution">
    <text evidence="1">The sequence shown here is derived from an EMBL/GenBank/DDBJ whole genome shotgun (WGS) entry which is preliminary data.</text>
</comment>